<dbReference type="InterPro" id="IPR014729">
    <property type="entry name" value="Rossmann-like_a/b/a_fold"/>
</dbReference>
<organism evidence="2">
    <name type="scientific">Tanacetum cinerariifolium</name>
    <name type="common">Dalmatian daisy</name>
    <name type="synonym">Chrysanthemum cinerariifolium</name>
    <dbReference type="NCBI Taxonomy" id="118510"/>
    <lineage>
        <taxon>Eukaryota</taxon>
        <taxon>Viridiplantae</taxon>
        <taxon>Streptophyta</taxon>
        <taxon>Embryophyta</taxon>
        <taxon>Tracheophyta</taxon>
        <taxon>Spermatophyta</taxon>
        <taxon>Magnoliopsida</taxon>
        <taxon>eudicotyledons</taxon>
        <taxon>Gunneridae</taxon>
        <taxon>Pentapetalae</taxon>
        <taxon>asterids</taxon>
        <taxon>campanulids</taxon>
        <taxon>Asterales</taxon>
        <taxon>Asteraceae</taxon>
        <taxon>Asteroideae</taxon>
        <taxon>Anthemideae</taxon>
        <taxon>Anthemidinae</taxon>
        <taxon>Tanacetum</taxon>
    </lineage>
</organism>
<evidence type="ECO:0000313" key="2">
    <source>
        <dbReference type="EMBL" id="GEU90055.1"/>
    </source>
</evidence>
<protein>
    <recommendedName>
        <fullName evidence="1">UspA domain-containing protein</fullName>
    </recommendedName>
</protein>
<dbReference type="Gene3D" id="3.40.50.620">
    <property type="entry name" value="HUPs"/>
    <property type="match status" value="1"/>
</dbReference>
<dbReference type="PANTHER" id="PTHR31964:SF122">
    <property type="entry name" value="OS02G0760500 PROTEIN"/>
    <property type="match status" value="1"/>
</dbReference>
<evidence type="ECO:0000259" key="1">
    <source>
        <dbReference type="Pfam" id="PF00582"/>
    </source>
</evidence>
<accession>A0A6L2NZD6</accession>
<sequence length="266" mass="30350">MNTEKIAEQNQGTSNYFLFEDNELMLIEDYDDSHVYNEDTYGLTYIDPDCYYEEAAAIKEVQDIHYLIEQIRGDIEELEKKKKKNDVMVYEFGLWSISRNWDWSDLILLALSDDTFSSWADVGDDLRGDVEVPAFTQAIEAHQRKITDAIITHSLDICANKNTDEAELCSKTKVTCRSVQIRMLGFTTLIVRSIVDCRGDDVLSIELVETEVKTKIVIRDPKGKIYEAVEELNANLLVMGCRSFGPIKRMFLGSVTTAPTMCRALL</sequence>
<comment type="caution">
    <text evidence="2">The sequence shown here is derived from an EMBL/GenBank/DDBJ whole genome shotgun (WGS) entry which is preliminary data.</text>
</comment>
<dbReference type="Pfam" id="PF00582">
    <property type="entry name" value="Usp"/>
    <property type="match status" value="1"/>
</dbReference>
<dbReference type="PANTHER" id="PTHR31964">
    <property type="entry name" value="ADENINE NUCLEOTIDE ALPHA HYDROLASES-LIKE SUPERFAMILY PROTEIN"/>
    <property type="match status" value="1"/>
</dbReference>
<dbReference type="SUPFAM" id="SSF52402">
    <property type="entry name" value="Adenine nucleotide alpha hydrolases-like"/>
    <property type="match status" value="1"/>
</dbReference>
<dbReference type="AlphaFoldDB" id="A0A6L2NZD6"/>
<proteinExistence type="predicted"/>
<name>A0A6L2NZD6_TANCI</name>
<dbReference type="InterPro" id="IPR006016">
    <property type="entry name" value="UspA"/>
</dbReference>
<dbReference type="EMBL" id="BKCJ010010099">
    <property type="protein sequence ID" value="GEU90055.1"/>
    <property type="molecule type" value="Genomic_DNA"/>
</dbReference>
<gene>
    <name evidence="2" type="ORF">Tci_062033</name>
</gene>
<reference evidence="2" key="1">
    <citation type="journal article" date="2019" name="Sci. Rep.">
        <title>Draft genome of Tanacetum cinerariifolium, the natural source of mosquito coil.</title>
        <authorList>
            <person name="Yamashiro T."/>
            <person name="Shiraishi A."/>
            <person name="Satake H."/>
            <person name="Nakayama K."/>
        </authorList>
    </citation>
    <scope>NUCLEOTIDE SEQUENCE</scope>
</reference>
<feature type="domain" description="UspA" evidence="1">
    <location>
        <begin position="201"/>
        <end position="257"/>
    </location>
</feature>